<accession>A0A6J7EPG0</accession>
<sequence length="207" mass="22431">MGVPGGNHVHSNPLGRVVDCRALRESVHAVLARCVRRCAKIVRFGAVDGRDVDDRTCAPAEHRRDLELHAQPDRPQVGVHDLVPLIFLNVGERNQDRAGDASVVHRAIKPPVRVQGAVDQSLHIGTLGDVRAHEECLPAGCFDGVLHLETLVHSASGEHYLGSLACELHGCRSADPGIGASYHHDLVVERSHHLSRTKLAEVPHQAP</sequence>
<evidence type="ECO:0000313" key="1">
    <source>
        <dbReference type="EMBL" id="CAB4885442.1"/>
    </source>
</evidence>
<protein>
    <submittedName>
        <fullName evidence="1">Unannotated protein</fullName>
    </submittedName>
</protein>
<organism evidence="1">
    <name type="scientific">freshwater metagenome</name>
    <dbReference type="NCBI Taxonomy" id="449393"/>
    <lineage>
        <taxon>unclassified sequences</taxon>
        <taxon>metagenomes</taxon>
        <taxon>ecological metagenomes</taxon>
    </lineage>
</organism>
<reference evidence="1" key="1">
    <citation type="submission" date="2020-05" db="EMBL/GenBank/DDBJ databases">
        <authorList>
            <person name="Chiriac C."/>
            <person name="Salcher M."/>
            <person name="Ghai R."/>
            <person name="Kavagutti S V."/>
        </authorList>
    </citation>
    <scope>NUCLEOTIDE SEQUENCE</scope>
</reference>
<proteinExistence type="predicted"/>
<dbReference type="AlphaFoldDB" id="A0A6J7EPG0"/>
<dbReference type="EMBL" id="CAFBLR010000242">
    <property type="protein sequence ID" value="CAB4885442.1"/>
    <property type="molecule type" value="Genomic_DNA"/>
</dbReference>
<gene>
    <name evidence="1" type="ORF">UFOPK3417_01859</name>
</gene>
<name>A0A6J7EPG0_9ZZZZ</name>